<dbReference type="PANTHER" id="PTHR22902:SF53">
    <property type="entry name" value="INOSITOL PHOSPHATASE INTERACTING PROTEIN, ISOFORM A"/>
    <property type="match status" value="1"/>
</dbReference>
<dbReference type="CDD" id="cd13288">
    <property type="entry name" value="PH_Ses"/>
    <property type="match status" value="1"/>
</dbReference>
<feature type="domain" description="PH" evidence="3">
    <location>
        <begin position="19"/>
        <end position="114"/>
    </location>
</feature>
<protein>
    <recommendedName>
        <fullName evidence="3">PH domain-containing protein</fullName>
    </recommendedName>
</protein>
<dbReference type="InterPro" id="IPR011993">
    <property type="entry name" value="PH-like_dom_sf"/>
</dbReference>
<dbReference type="FunFam" id="2.30.29.30:FF:000378">
    <property type="entry name" value="Uncharacterized protein, isoform A"/>
    <property type="match status" value="1"/>
</dbReference>
<dbReference type="GO" id="GO:0007032">
    <property type="term" value="P:endosome organization"/>
    <property type="evidence" value="ECO:0007669"/>
    <property type="project" value="TreeGrafter"/>
</dbReference>
<organism evidence="4 5">
    <name type="scientific">Spodoptera littoralis</name>
    <name type="common">Egyptian cotton leafworm</name>
    <dbReference type="NCBI Taxonomy" id="7109"/>
    <lineage>
        <taxon>Eukaryota</taxon>
        <taxon>Metazoa</taxon>
        <taxon>Ecdysozoa</taxon>
        <taxon>Arthropoda</taxon>
        <taxon>Hexapoda</taxon>
        <taxon>Insecta</taxon>
        <taxon>Pterygota</taxon>
        <taxon>Neoptera</taxon>
        <taxon>Endopterygota</taxon>
        <taxon>Lepidoptera</taxon>
        <taxon>Glossata</taxon>
        <taxon>Ditrysia</taxon>
        <taxon>Noctuoidea</taxon>
        <taxon>Noctuidae</taxon>
        <taxon>Amphipyrinae</taxon>
        <taxon>Spodoptera</taxon>
    </lineage>
</organism>
<evidence type="ECO:0000259" key="3">
    <source>
        <dbReference type="PROSITE" id="PS50003"/>
    </source>
</evidence>
<feature type="region of interest" description="Disordered" evidence="2">
    <location>
        <begin position="177"/>
        <end position="227"/>
    </location>
</feature>
<proteinExistence type="predicted"/>
<dbReference type="GO" id="GO:0001881">
    <property type="term" value="P:receptor recycling"/>
    <property type="evidence" value="ECO:0007669"/>
    <property type="project" value="TreeGrafter"/>
</dbReference>
<dbReference type="GO" id="GO:0005802">
    <property type="term" value="C:trans-Golgi network"/>
    <property type="evidence" value="ECO:0007669"/>
    <property type="project" value="TreeGrafter"/>
</dbReference>
<sequence>MTMKINEKNLCAFASSATPVDRDGWLDMRGEVGKSYQKRWFVLKGNLLFYFDKKGDKEPVGVIILEGCTIELTEEEAYSFKISFQCDGGRTYYLCTNSQASMEAWMKALACASYDYMKLMVSDLQRQLDEAQEEATGLLMVVHRACGRRPWVARRPTRTRPDPEAAAEAALVTITPPEEEPKVPPRGQRYNPFNRVPDGESKAVQGSRHHKENMRPDMPRKRVPFRDIHTSYGRKILADRSEWRAKLSKQKEDTSKPLIQF</sequence>
<keyword evidence="1" id="KW-0175">Coiled coil</keyword>
<keyword evidence="5" id="KW-1185">Reference proteome</keyword>
<dbReference type="EMBL" id="LR824538">
    <property type="protein sequence ID" value="CAH1645831.1"/>
    <property type="molecule type" value="Genomic_DNA"/>
</dbReference>
<dbReference type="GO" id="GO:0042147">
    <property type="term" value="P:retrograde transport, endosome to Golgi"/>
    <property type="evidence" value="ECO:0007669"/>
    <property type="project" value="TreeGrafter"/>
</dbReference>
<reference evidence="4" key="1">
    <citation type="submission" date="2022-02" db="EMBL/GenBank/DDBJ databases">
        <authorList>
            <person name="King R."/>
        </authorList>
    </citation>
    <scope>NUCLEOTIDE SEQUENCE</scope>
</reference>
<dbReference type="Proteomes" id="UP001153321">
    <property type="component" value="Chromosome 7"/>
</dbReference>
<dbReference type="SUPFAM" id="SSF50729">
    <property type="entry name" value="PH domain-like"/>
    <property type="match status" value="1"/>
</dbReference>
<accession>A0A9P0IHD3</accession>
<feature type="coiled-coil region" evidence="1">
    <location>
        <begin position="114"/>
        <end position="141"/>
    </location>
</feature>
<dbReference type="PROSITE" id="PS50003">
    <property type="entry name" value="PH_DOMAIN"/>
    <property type="match status" value="1"/>
</dbReference>
<dbReference type="GO" id="GO:0005769">
    <property type="term" value="C:early endosome"/>
    <property type="evidence" value="ECO:0007669"/>
    <property type="project" value="TreeGrafter"/>
</dbReference>
<evidence type="ECO:0000313" key="4">
    <source>
        <dbReference type="EMBL" id="CAH1645831.1"/>
    </source>
</evidence>
<dbReference type="GO" id="GO:0005829">
    <property type="term" value="C:cytosol"/>
    <property type="evidence" value="ECO:0007669"/>
    <property type="project" value="GOC"/>
</dbReference>
<evidence type="ECO:0000256" key="2">
    <source>
        <dbReference type="SAM" id="MobiDB-lite"/>
    </source>
</evidence>
<dbReference type="AlphaFoldDB" id="A0A9P0IHD3"/>
<evidence type="ECO:0000313" key="5">
    <source>
        <dbReference type="Proteomes" id="UP001153321"/>
    </source>
</evidence>
<dbReference type="InterPro" id="IPR001849">
    <property type="entry name" value="PH_domain"/>
</dbReference>
<name>A0A9P0IHD3_SPOLI</name>
<dbReference type="SMART" id="SM00233">
    <property type="entry name" value="PH"/>
    <property type="match status" value="1"/>
</dbReference>
<feature type="compositionally biased region" description="Basic and acidic residues" evidence="2">
    <location>
        <begin position="213"/>
        <end position="227"/>
    </location>
</feature>
<dbReference type="GO" id="GO:0055037">
    <property type="term" value="C:recycling endosome"/>
    <property type="evidence" value="ECO:0007669"/>
    <property type="project" value="TreeGrafter"/>
</dbReference>
<dbReference type="InterPro" id="IPR045188">
    <property type="entry name" value="Boi1/Boi2-like"/>
</dbReference>
<gene>
    <name evidence="4" type="ORF">SPLIT_LOCUS11183</name>
</gene>
<dbReference type="PANTHER" id="PTHR22902">
    <property type="entry name" value="SESQUIPEDALIAN"/>
    <property type="match status" value="1"/>
</dbReference>
<dbReference type="Gene3D" id="2.30.29.30">
    <property type="entry name" value="Pleckstrin-homology domain (PH domain)/Phosphotyrosine-binding domain (PTB)"/>
    <property type="match status" value="1"/>
</dbReference>
<dbReference type="Pfam" id="PF00169">
    <property type="entry name" value="PH"/>
    <property type="match status" value="1"/>
</dbReference>
<evidence type="ECO:0000256" key="1">
    <source>
        <dbReference type="SAM" id="Coils"/>
    </source>
</evidence>